<dbReference type="EMBL" id="PKPP01003313">
    <property type="protein sequence ID" value="PWA70040.1"/>
    <property type="molecule type" value="Genomic_DNA"/>
</dbReference>
<proteinExistence type="predicted"/>
<organism evidence="1 2">
    <name type="scientific">Artemisia annua</name>
    <name type="common">Sweet wormwood</name>
    <dbReference type="NCBI Taxonomy" id="35608"/>
    <lineage>
        <taxon>Eukaryota</taxon>
        <taxon>Viridiplantae</taxon>
        <taxon>Streptophyta</taxon>
        <taxon>Embryophyta</taxon>
        <taxon>Tracheophyta</taxon>
        <taxon>Spermatophyta</taxon>
        <taxon>Magnoliopsida</taxon>
        <taxon>eudicotyledons</taxon>
        <taxon>Gunneridae</taxon>
        <taxon>Pentapetalae</taxon>
        <taxon>asterids</taxon>
        <taxon>campanulids</taxon>
        <taxon>Asterales</taxon>
        <taxon>Asteraceae</taxon>
        <taxon>Asteroideae</taxon>
        <taxon>Anthemideae</taxon>
        <taxon>Artemisiinae</taxon>
        <taxon>Artemisia</taxon>
    </lineage>
</organism>
<evidence type="ECO:0000313" key="2">
    <source>
        <dbReference type="Proteomes" id="UP000245207"/>
    </source>
</evidence>
<protein>
    <submittedName>
        <fullName evidence="1">Uncharacterized protein</fullName>
    </submittedName>
</protein>
<evidence type="ECO:0000313" key="1">
    <source>
        <dbReference type="EMBL" id="PWA70040.1"/>
    </source>
</evidence>
<name>A0A2U1N946_ARTAN</name>
<sequence length="106" mass="12238">MSRVLEFQRCLIAWGLERPSSIFFLVINTEELIQRYFPVPGIDIEDCKHNIDLNGLLTIKAKNSEECYRYAVHLLWDDADFGRAIVTKRIIKGYLVVDVSGFKKSS</sequence>
<accession>A0A2U1N946</accession>
<dbReference type="Proteomes" id="UP000245207">
    <property type="component" value="Unassembled WGS sequence"/>
</dbReference>
<reference evidence="1 2" key="1">
    <citation type="journal article" date="2018" name="Mol. Plant">
        <title>The genome of Artemisia annua provides insight into the evolution of Asteraceae family and artemisinin biosynthesis.</title>
        <authorList>
            <person name="Shen Q."/>
            <person name="Zhang L."/>
            <person name="Liao Z."/>
            <person name="Wang S."/>
            <person name="Yan T."/>
            <person name="Shi P."/>
            <person name="Liu M."/>
            <person name="Fu X."/>
            <person name="Pan Q."/>
            <person name="Wang Y."/>
            <person name="Lv Z."/>
            <person name="Lu X."/>
            <person name="Zhang F."/>
            <person name="Jiang W."/>
            <person name="Ma Y."/>
            <person name="Chen M."/>
            <person name="Hao X."/>
            <person name="Li L."/>
            <person name="Tang Y."/>
            <person name="Lv G."/>
            <person name="Zhou Y."/>
            <person name="Sun X."/>
            <person name="Brodelius P.E."/>
            <person name="Rose J.K.C."/>
            <person name="Tang K."/>
        </authorList>
    </citation>
    <scope>NUCLEOTIDE SEQUENCE [LARGE SCALE GENOMIC DNA]</scope>
    <source>
        <strain evidence="2">cv. Huhao1</strain>
        <tissue evidence="1">Leaf</tissue>
    </source>
</reference>
<keyword evidence="2" id="KW-1185">Reference proteome</keyword>
<gene>
    <name evidence="1" type="ORF">CTI12_AA292300</name>
</gene>
<dbReference type="AlphaFoldDB" id="A0A2U1N946"/>
<comment type="caution">
    <text evidence="1">The sequence shown here is derived from an EMBL/GenBank/DDBJ whole genome shotgun (WGS) entry which is preliminary data.</text>
</comment>